<feature type="region of interest" description="Disordered" evidence="1">
    <location>
        <begin position="1"/>
        <end position="20"/>
    </location>
</feature>
<dbReference type="AlphaFoldDB" id="A0A6M3JNF4"/>
<evidence type="ECO:0000256" key="1">
    <source>
        <dbReference type="SAM" id="MobiDB-lite"/>
    </source>
</evidence>
<proteinExistence type="predicted"/>
<feature type="compositionally biased region" description="Basic and acidic residues" evidence="1">
    <location>
        <begin position="1"/>
        <end position="16"/>
    </location>
</feature>
<dbReference type="EMBL" id="MT141876">
    <property type="protein sequence ID" value="QJA71473.1"/>
    <property type="molecule type" value="Genomic_DNA"/>
</dbReference>
<name>A0A6M3JNF4_9ZZZZ</name>
<organism evidence="2">
    <name type="scientific">viral metagenome</name>
    <dbReference type="NCBI Taxonomy" id="1070528"/>
    <lineage>
        <taxon>unclassified sequences</taxon>
        <taxon>metagenomes</taxon>
        <taxon>organismal metagenomes</taxon>
    </lineage>
</organism>
<accession>A0A6M3JNF4</accession>
<reference evidence="2" key="1">
    <citation type="submission" date="2020-03" db="EMBL/GenBank/DDBJ databases">
        <title>The deep terrestrial virosphere.</title>
        <authorList>
            <person name="Holmfeldt K."/>
            <person name="Nilsson E."/>
            <person name="Simone D."/>
            <person name="Lopez-Fernandez M."/>
            <person name="Wu X."/>
            <person name="de Brujin I."/>
            <person name="Lundin D."/>
            <person name="Andersson A."/>
            <person name="Bertilsson S."/>
            <person name="Dopson M."/>
        </authorList>
    </citation>
    <scope>NUCLEOTIDE SEQUENCE</scope>
    <source>
        <strain evidence="2">MM415A03163</strain>
    </source>
</reference>
<protein>
    <submittedName>
        <fullName evidence="2">Uncharacterized protein</fullName>
    </submittedName>
</protein>
<gene>
    <name evidence="2" type="ORF">MM415A03163_0003</name>
</gene>
<evidence type="ECO:0000313" key="2">
    <source>
        <dbReference type="EMBL" id="QJA71473.1"/>
    </source>
</evidence>
<sequence>MATVGRDAEKGEREMKPPPQNYCRKCLKPLHLGNKVRLCAGCFTLYHVWIKDMDRKVRTFERTMFERR</sequence>